<feature type="region of interest" description="Disordered" evidence="1">
    <location>
        <begin position="1"/>
        <end position="40"/>
    </location>
</feature>
<dbReference type="PANTHER" id="PTHR33264">
    <property type="entry name" value="EXPRESSED PROTEIN"/>
    <property type="match status" value="1"/>
</dbReference>
<comment type="caution">
    <text evidence="2">The sequence shown here is derived from an EMBL/GenBank/DDBJ whole genome shotgun (WGS) entry which is preliminary data.</text>
</comment>
<dbReference type="PANTHER" id="PTHR33264:SF6">
    <property type="entry name" value="OS01G0638800 PROTEIN"/>
    <property type="match status" value="1"/>
</dbReference>
<dbReference type="OrthoDB" id="689054at2759"/>
<evidence type="ECO:0000313" key="2">
    <source>
        <dbReference type="EMBL" id="KAJ8426664.1"/>
    </source>
</evidence>
<gene>
    <name evidence="2" type="ORF">Cgig2_029848</name>
</gene>
<name>A0A9Q1JKH7_9CARY</name>
<dbReference type="AlphaFoldDB" id="A0A9Q1JKH7"/>
<dbReference type="Proteomes" id="UP001153076">
    <property type="component" value="Unassembled WGS sequence"/>
</dbReference>
<feature type="compositionally biased region" description="Polar residues" evidence="1">
    <location>
        <begin position="21"/>
        <end position="34"/>
    </location>
</feature>
<dbReference type="EMBL" id="JAKOGI010001257">
    <property type="protein sequence ID" value="KAJ8426664.1"/>
    <property type="molecule type" value="Genomic_DNA"/>
</dbReference>
<proteinExistence type="predicted"/>
<protein>
    <submittedName>
        <fullName evidence="2">Uncharacterized protein</fullName>
    </submittedName>
</protein>
<sequence>MEENPPRISGKDPRTKKASRPRSSSRNTRFATEQDTGDSFDCSGKQCRSCAASLIADCVAVCCCPLALVSLLALAFVKVPYLVGRRCLRRTRKRSKKSKKVGKASSGTLDPNLVMSGSSFITGAGRLSLGKSDIVLEFGDDEELEERKSFCAAFEADKVLLELYQVGHLGFGRVSFTGIQSFDELKLRRFLLRPRSTPSLQPIRPILTSVNKVNMEDAG</sequence>
<organism evidence="2 3">
    <name type="scientific">Carnegiea gigantea</name>
    <dbReference type="NCBI Taxonomy" id="171969"/>
    <lineage>
        <taxon>Eukaryota</taxon>
        <taxon>Viridiplantae</taxon>
        <taxon>Streptophyta</taxon>
        <taxon>Embryophyta</taxon>
        <taxon>Tracheophyta</taxon>
        <taxon>Spermatophyta</taxon>
        <taxon>Magnoliopsida</taxon>
        <taxon>eudicotyledons</taxon>
        <taxon>Gunneridae</taxon>
        <taxon>Pentapetalae</taxon>
        <taxon>Caryophyllales</taxon>
        <taxon>Cactineae</taxon>
        <taxon>Cactaceae</taxon>
        <taxon>Cactoideae</taxon>
        <taxon>Echinocereeae</taxon>
        <taxon>Carnegiea</taxon>
    </lineage>
</organism>
<accession>A0A9Q1JKH7</accession>
<keyword evidence="3" id="KW-1185">Reference proteome</keyword>
<reference evidence="2" key="1">
    <citation type="submission" date="2022-04" db="EMBL/GenBank/DDBJ databases">
        <title>Carnegiea gigantea Genome sequencing and assembly v2.</title>
        <authorList>
            <person name="Copetti D."/>
            <person name="Sanderson M.J."/>
            <person name="Burquez A."/>
            <person name="Wojciechowski M.F."/>
        </authorList>
    </citation>
    <scope>NUCLEOTIDE SEQUENCE</scope>
    <source>
        <strain evidence="2">SGP5-SGP5p</strain>
        <tissue evidence="2">Aerial part</tissue>
    </source>
</reference>
<evidence type="ECO:0000256" key="1">
    <source>
        <dbReference type="SAM" id="MobiDB-lite"/>
    </source>
</evidence>
<evidence type="ECO:0000313" key="3">
    <source>
        <dbReference type="Proteomes" id="UP001153076"/>
    </source>
</evidence>